<dbReference type="RefSeq" id="WP_340238337.1">
    <property type="nucleotide sequence ID" value="NZ_JBBEWC010000009.1"/>
</dbReference>
<evidence type="ECO:0000313" key="1">
    <source>
        <dbReference type="EMBL" id="MFD2519415.1"/>
    </source>
</evidence>
<protein>
    <submittedName>
        <fullName evidence="1">Uncharacterized protein</fullName>
    </submittedName>
</protein>
<dbReference type="Proteomes" id="UP001597510">
    <property type="component" value="Unassembled WGS sequence"/>
</dbReference>
<name>A0ABW5J3B6_9BACT</name>
<reference evidence="2" key="1">
    <citation type="journal article" date="2019" name="Int. J. Syst. Evol. Microbiol.">
        <title>The Global Catalogue of Microorganisms (GCM) 10K type strain sequencing project: providing services to taxonomists for standard genome sequencing and annotation.</title>
        <authorList>
            <consortium name="The Broad Institute Genomics Platform"/>
            <consortium name="The Broad Institute Genome Sequencing Center for Infectious Disease"/>
            <person name="Wu L."/>
            <person name="Ma J."/>
        </authorList>
    </citation>
    <scope>NUCLEOTIDE SEQUENCE [LARGE SCALE GENOMIC DNA]</scope>
    <source>
        <strain evidence="2">KCTC 52344</strain>
    </source>
</reference>
<evidence type="ECO:0000313" key="2">
    <source>
        <dbReference type="Proteomes" id="UP001597510"/>
    </source>
</evidence>
<comment type="caution">
    <text evidence="1">The sequence shown here is derived from an EMBL/GenBank/DDBJ whole genome shotgun (WGS) entry which is preliminary data.</text>
</comment>
<gene>
    <name evidence="1" type="ORF">ACFSR2_00860</name>
</gene>
<organism evidence="1 2">
    <name type="scientific">Emticicia soli</name>
    <dbReference type="NCBI Taxonomy" id="2027878"/>
    <lineage>
        <taxon>Bacteria</taxon>
        <taxon>Pseudomonadati</taxon>
        <taxon>Bacteroidota</taxon>
        <taxon>Cytophagia</taxon>
        <taxon>Cytophagales</taxon>
        <taxon>Leadbetterellaceae</taxon>
        <taxon>Emticicia</taxon>
    </lineage>
</organism>
<accession>A0ABW5J3B6</accession>
<keyword evidence="2" id="KW-1185">Reference proteome</keyword>
<proteinExistence type="predicted"/>
<sequence>MAGLKTKTKVKSVKEFLNTSTSKKKRLACFDLLNIAKQQQEADKKMQDVLIVSNLLVNFQRLIHENFISTTKAK</sequence>
<dbReference type="EMBL" id="JBHULC010000001">
    <property type="protein sequence ID" value="MFD2519415.1"/>
    <property type="molecule type" value="Genomic_DNA"/>
</dbReference>